<feature type="repeat" description="TPR" evidence="1">
    <location>
        <begin position="160"/>
        <end position="193"/>
    </location>
</feature>
<dbReference type="Gene3D" id="3.30.565.10">
    <property type="entry name" value="Histidine kinase-like ATPase, C-terminal domain"/>
    <property type="match status" value="1"/>
</dbReference>
<comment type="caution">
    <text evidence="5">The sequence shown here is derived from an EMBL/GenBank/DDBJ whole genome shotgun (WGS) entry which is preliminary data.</text>
</comment>
<dbReference type="SUPFAM" id="SSF48452">
    <property type="entry name" value="TPR-like"/>
    <property type="match status" value="2"/>
</dbReference>
<reference evidence="5 6" key="1">
    <citation type="submission" date="2017-07" db="EMBL/GenBank/DDBJ databases">
        <title>Flavobacterium cyanobacteriorum sp. nov., isolated from cyanobacterial aggregates in a eutrophic lake.</title>
        <authorList>
            <person name="Cai H."/>
        </authorList>
    </citation>
    <scope>NUCLEOTIDE SEQUENCE [LARGE SCALE GENOMIC DNA]</scope>
    <source>
        <strain evidence="5 6">TH167</strain>
    </source>
</reference>
<keyword evidence="2" id="KW-0812">Transmembrane</keyword>
<proteinExistence type="predicted"/>
<evidence type="ECO:0000313" key="5">
    <source>
        <dbReference type="EMBL" id="OYQ48449.1"/>
    </source>
</evidence>
<feature type="transmembrane region" description="Helical" evidence="2">
    <location>
        <begin position="359"/>
        <end position="377"/>
    </location>
</feature>
<dbReference type="InterPro" id="IPR011990">
    <property type="entry name" value="TPR-like_helical_dom_sf"/>
</dbReference>
<keyword evidence="2" id="KW-0472">Membrane</keyword>
<dbReference type="PANTHER" id="PTHR34220">
    <property type="entry name" value="SENSOR HISTIDINE KINASE YPDA"/>
    <property type="match status" value="1"/>
</dbReference>
<keyword evidence="6" id="KW-1185">Reference proteome</keyword>
<feature type="repeat" description="TPR" evidence="1">
    <location>
        <begin position="200"/>
        <end position="233"/>
    </location>
</feature>
<dbReference type="InterPro" id="IPR010559">
    <property type="entry name" value="Sig_transdc_His_kin_internal"/>
</dbReference>
<dbReference type="GO" id="GO:0016020">
    <property type="term" value="C:membrane"/>
    <property type="evidence" value="ECO:0007669"/>
    <property type="project" value="InterPro"/>
</dbReference>
<dbReference type="Pfam" id="PF13181">
    <property type="entry name" value="TPR_8"/>
    <property type="match status" value="1"/>
</dbReference>
<dbReference type="AlphaFoldDB" id="A0A256A475"/>
<dbReference type="Gene3D" id="1.25.40.10">
    <property type="entry name" value="Tetratricopeptide repeat domain"/>
    <property type="match status" value="2"/>
</dbReference>
<dbReference type="OrthoDB" id="6190788at2"/>
<feature type="domain" description="Signal transduction histidine kinase internal region" evidence="4">
    <location>
        <begin position="410"/>
        <end position="489"/>
    </location>
</feature>
<evidence type="ECO:0000313" key="6">
    <source>
        <dbReference type="Proteomes" id="UP000216035"/>
    </source>
</evidence>
<sequence length="615" mass="70321">MKKALLFLLLFLSVALRAQTPDEIERKLQARTLSDSARVELLVDFCVANTFANQPKNLTYAQKALQISRKIKYPLGEIRALNCVGNYYYQQAIYDKAVTYYTQALRLATRLKMTDNIVIGNSNLASVYTRDKKFEKALVLLQEADKILLETGSKDNPKRAPILTNLGIAYGDVSQYQKAIECHEEVLRICESAKIPFGIILAKSNIGSCYYKQNQFEKAIPFLQAAIRIAKENEASNLLGQPLAELAVCYQKKKDYTRATALLNESIAVSEPINDQHNLLTAYQKLHELAFETGNYSKAYKTLLLYQSKKDSVYTIEKEQVITRLSEAFESEKKESKIKGLLQEKRITDLKNQTQERTIWILILVFLLLAVLAFALFRRYQNRKKNELLRASYEEATRTLMAEKRATESELTALKSQMNPHFIFNALNSIQHLFMYGDKVVANKQMENFTTLTREILSFSGKRSITLSAEIELLKRYLELEKMRFNDDFEYNIHVGTELDPDFDSLPPMILQPFVENALKHGLLHKKGKKRLEISFTETNSTLLCTIYDNGIGRKASKELTEKSVQHESFATSAIDKQLELLNTDETTYSVTYEDLYENGAAAGTRVVLKITHRE</sequence>
<dbReference type="InterPro" id="IPR019734">
    <property type="entry name" value="TPR_rpt"/>
</dbReference>
<keyword evidence="2" id="KW-1133">Transmembrane helix</keyword>
<dbReference type="InterPro" id="IPR036890">
    <property type="entry name" value="HATPase_C_sf"/>
</dbReference>
<gene>
    <name evidence="5" type="ORF">CHX27_02325</name>
</gene>
<feature type="repeat" description="TPR" evidence="1">
    <location>
        <begin position="78"/>
        <end position="111"/>
    </location>
</feature>
<dbReference type="PROSITE" id="PS50005">
    <property type="entry name" value="TPR"/>
    <property type="match status" value="3"/>
</dbReference>
<evidence type="ECO:0000256" key="2">
    <source>
        <dbReference type="SAM" id="Phobius"/>
    </source>
</evidence>
<dbReference type="Proteomes" id="UP000216035">
    <property type="component" value="Unassembled WGS sequence"/>
</dbReference>
<dbReference type="PANTHER" id="PTHR34220:SF7">
    <property type="entry name" value="SENSOR HISTIDINE KINASE YPDA"/>
    <property type="match status" value="1"/>
</dbReference>
<name>A0A256A475_9FLAO</name>
<keyword evidence="3" id="KW-0732">Signal</keyword>
<keyword evidence="1" id="KW-0802">TPR repeat</keyword>
<evidence type="ECO:0000256" key="3">
    <source>
        <dbReference type="SAM" id="SignalP"/>
    </source>
</evidence>
<dbReference type="Pfam" id="PF13424">
    <property type="entry name" value="TPR_12"/>
    <property type="match status" value="1"/>
</dbReference>
<dbReference type="SMART" id="SM00028">
    <property type="entry name" value="TPR"/>
    <property type="match status" value="5"/>
</dbReference>
<accession>A0A256A475</accession>
<organism evidence="5 6">
    <name type="scientific">Flavobacterium aurantiibacter</name>
    <dbReference type="NCBI Taxonomy" id="2023067"/>
    <lineage>
        <taxon>Bacteria</taxon>
        <taxon>Pseudomonadati</taxon>
        <taxon>Bacteroidota</taxon>
        <taxon>Flavobacteriia</taxon>
        <taxon>Flavobacteriales</taxon>
        <taxon>Flavobacteriaceae</taxon>
        <taxon>Flavobacterium</taxon>
    </lineage>
</organism>
<dbReference type="RefSeq" id="WP_094485156.1">
    <property type="nucleotide sequence ID" value="NZ_NOXX01000127.1"/>
</dbReference>
<feature type="signal peptide" evidence="3">
    <location>
        <begin position="1"/>
        <end position="18"/>
    </location>
</feature>
<evidence type="ECO:0000259" key="4">
    <source>
        <dbReference type="Pfam" id="PF06580"/>
    </source>
</evidence>
<dbReference type="EMBL" id="NOXX01000127">
    <property type="protein sequence ID" value="OYQ48449.1"/>
    <property type="molecule type" value="Genomic_DNA"/>
</dbReference>
<feature type="chain" id="PRO_5013101293" description="Signal transduction histidine kinase internal region domain-containing protein" evidence="3">
    <location>
        <begin position="19"/>
        <end position="615"/>
    </location>
</feature>
<dbReference type="SUPFAM" id="SSF55874">
    <property type="entry name" value="ATPase domain of HSP90 chaperone/DNA topoisomerase II/histidine kinase"/>
    <property type="match status" value="1"/>
</dbReference>
<dbReference type="InterPro" id="IPR050640">
    <property type="entry name" value="Bact_2-comp_sensor_kinase"/>
</dbReference>
<evidence type="ECO:0000256" key="1">
    <source>
        <dbReference type="PROSITE-ProRule" id="PRU00339"/>
    </source>
</evidence>
<protein>
    <recommendedName>
        <fullName evidence="4">Signal transduction histidine kinase internal region domain-containing protein</fullName>
    </recommendedName>
</protein>
<dbReference type="Pfam" id="PF06580">
    <property type="entry name" value="His_kinase"/>
    <property type="match status" value="1"/>
</dbReference>
<dbReference type="GO" id="GO:0000155">
    <property type="term" value="F:phosphorelay sensor kinase activity"/>
    <property type="evidence" value="ECO:0007669"/>
    <property type="project" value="InterPro"/>
</dbReference>